<proteinExistence type="predicted"/>
<dbReference type="RefSeq" id="WP_310456645.1">
    <property type="nucleotide sequence ID" value="NZ_JAVKPH010000006.1"/>
</dbReference>
<dbReference type="InterPro" id="IPR033900">
    <property type="entry name" value="Gram_neg_porin_domain"/>
</dbReference>
<evidence type="ECO:0000313" key="4">
    <source>
        <dbReference type="Proteomes" id="UP001247754"/>
    </source>
</evidence>
<dbReference type="Gene3D" id="2.40.160.10">
    <property type="entry name" value="Porin"/>
    <property type="match status" value="1"/>
</dbReference>
<organism evidence="3 4">
    <name type="scientific">Ruixingdingia sedimenti</name>
    <dbReference type="NCBI Taxonomy" id="3073604"/>
    <lineage>
        <taxon>Bacteria</taxon>
        <taxon>Pseudomonadati</taxon>
        <taxon>Pseudomonadota</taxon>
        <taxon>Alphaproteobacteria</taxon>
        <taxon>Rhodobacterales</taxon>
        <taxon>Paracoccaceae</taxon>
        <taxon>Ruixingdingia</taxon>
    </lineage>
</organism>
<reference evidence="3 4" key="1">
    <citation type="submission" date="2023-09" db="EMBL/GenBank/DDBJ databases">
        <title>Xinfangfangia sedmenti sp. nov., isolated the sedment.</title>
        <authorList>
            <person name="Xu L."/>
        </authorList>
    </citation>
    <scope>NUCLEOTIDE SEQUENCE [LARGE SCALE GENOMIC DNA]</scope>
    <source>
        <strain evidence="3 4">LG-4</strain>
    </source>
</reference>
<evidence type="ECO:0000259" key="2">
    <source>
        <dbReference type="Pfam" id="PF13609"/>
    </source>
</evidence>
<keyword evidence="4" id="KW-1185">Reference proteome</keyword>
<keyword evidence="1" id="KW-0732">Signal</keyword>
<feature type="signal peptide" evidence="1">
    <location>
        <begin position="1"/>
        <end position="19"/>
    </location>
</feature>
<dbReference type="Proteomes" id="UP001247754">
    <property type="component" value="Unassembled WGS sequence"/>
</dbReference>
<evidence type="ECO:0000256" key="1">
    <source>
        <dbReference type="SAM" id="SignalP"/>
    </source>
</evidence>
<evidence type="ECO:0000313" key="3">
    <source>
        <dbReference type="EMBL" id="MDR5652396.1"/>
    </source>
</evidence>
<protein>
    <submittedName>
        <fullName evidence="3">Porin</fullName>
    </submittedName>
</protein>
<accession>A0ABU1F695</accession>
<feature type="chain" id="PRO_5047336197" evidence="1">
    <location>
        <begin position="20"/>
        <end position="319"/>
    </location>
</feature>
<gene>
    <name evidence="3" type="ORF">RGD00_07265</name>
</gene>
<sequence length="319" mass="33002">MKKVLLATTALLMTAGAAAAEVTFNGNARFGLQYNSDPTVVPPGAAFDSNMPVGTREATLEKRLRFQVNASTTTDGGVTLGAFLRHQSDEMGGNRGFSGARLYAAYNGLTVAVGNIEGSIESMPGLYWTAGMSLTGLSWSGLVTNTVAKGYFGWDAYSSTGNGPGGREGIEVKYTMGDFTVHASHSSNSLSGLAGKVERSAIYGAYKFSGWTVALGYSDSTLNTEDKLILLVGGNIGDYGVGFQVADNDGTTKIALNGSATFGATTVMAYVADEDTAGVDTAYGLGVSYNLGGGAKLVGGVESTPWNTTRADFGVSFSF</sequence>
<name>A0ABU1F695_9RHOB</name>
<dbReference type="Pfam" id="PF13609">
    <property type="entry name" value="Porin_4"/>
    <property type="match status" value="1"/>
</dbReference>
<feature type="domain" description="Porin" evidence="2">
    <location>
        <begin position="7"/>
        <end position="302"/>
    </location>
</feature>
<dbReference type="SUPFAM" id="SSF56935">
    <property type="entry name" value="Porins"/>
    <property type="match status" value="1"/>
</dbReference>
<dbReference type="EMBL" id="JAVKPH010000006">
    <property type="protein sequence ID" value="MDR5652396.1"/>
    <property type="molecule type" value="Genomic_DNA"/>
</dbReference>
<dbReference type="InterPro" id="IPR023614">
    <property type="entry name" value="Porin_dom_sf"/>
</dbReference>
<comment type="caution">
    <text evidence="3">The sequence shown here is derived from an EMBL/GenBank/DDBJ whole genome shotgun (WGS) entry which is preliminary data.</text>
</comment>